<evidence type="ECO:0000256" key="1">
    <source>
        <dbReference type="SAM" id="MobiDB-lite"/>
    </source>
</evidence>
<feature type="region of interest" description="Disordered" evidence="1">
    <location>
        <begin position="1"/>
        <end position="20"/>
    </location>
</feature>
<protein>
    <submittedName>
        <fullName evidence="2">Uncharacterized protein</fullName>
    </submittedName>
</protein>
<organism evidence="2">
    <name type="scientific">viral metagenome</name>
    <dbReference type="NCBI Taxonomy" id="1070528"/>
    <lineage>
        <taxon>unclassified sequences</taxon>
        <taxon>metagenomes</taxon>
        <taxon>organismal metagenomes</taxon>
    </lineage>
</organism>
<dbReference type="EMBL" id="MN740394">
    <property type="protein sequence ID" value="QHU04133.1"/>
    <property type="molecule type" value="Genomic_DNA"/>
</dbReference>
<dbReference type="AlphaFoldDB" id="A0A6C0JFF9"/>
<reference evidence="2" key="1">
    <citation type="journal article" date="2020" name="Nature">
        <title>Giant virus diversity and host interactions through global metagenomics.</title>
        <authorList>
            <person name="Schulz F."/>
            <person name="Roux S."/>
            <person name="Paez-Espino D."/>
            <person name="Jungbluth S."/>
            <person name="Walsh D.A."/>
            <person name="Denef V.J."/>
            <person name="McMahon K.D."/>
            <person name="Konstantinidis K.T."/>
            <person name="Eloe-Fadrosh E.A."/>
            <person name="Kyrpides N.C."/>
            <person name="Woyke T."/>
        </authorList>
    </citation>
    <scope>NUCLEOTIDE SEQUENCE</scope>
    <source>
        <strain evidence="2">GVMAG-M-3300027708-39</strain>
    </source>
</reference>
<accession>A0A6C0JFF9</accession>
<sequence>MPKTNSRKRYHKHKKSSRGFLKKLRTTTSKAIPVVASGLKKVGTSVKNITVKSKPTVEKGLSTIYKTVLSGFDLGVKGLKKGINVIKNKTRRNKSHRKH</sequence>
<evidence type="ECO:0000313" key="2">
    <source>
        <dbReference type="EMBL" id="QHU04133.1"/>
    </source>
</evidence>
<proteinExistence type="predicted"/>
<name>A0A6C0JFF9_9ZZZZ</name>